<sequence>MYVREARIVLENHTGSYFKFQVLHQYTGKDTDDSGWIKFAPGDSKQVFARVVYHTGFMTTGVDNWIIHGKQLNKVKGTVPSLQIDGQAFIEGLSYRSYHGFGAEWKKHMLTAEDDGKTTVIKVYQSTIDFISPSGKSSTRFDTIGDTVGRIM</sequence>
<dbReference type="PANTHER" id="PTHR31557:SF0">
    <property type="entry name" value="5C820-RELATED"/>
    <property type="match status" value="1"/>
</dbReference>
<evidence type="ECO:0000313" key="2">
    <source>
        <dbReference type="EMBL" id="CAI5456621.1"/>
    </source>
</evidence>
<evidence type="ECO:0000259" key="1">
    <source>
        <dbReference type="Pfam" id="PF18457"/>
    </source>
</evidence>
<name>A0A9P1J1T7_9PELO</name>
<dbReference type="Gene3D" id="2.60.40.3820">
    <property type="match status" value="1"/>
</dbReference>
<evidence type="ECO:0000313" key="3">
    <source>
        <dbReference type="Proteomes" id="UP001152747"/>
    </source>
</evidence>
<keyword evidence="3" id="KW-1185">Reference proteome</keyword>
<accession>A0A9P1J1T7</accession>
<dbReference type="AlphaFoldDB" id="A0A9P1J1T7"/>
<dbReference type="OrthoDB" id="5778533at2759"/>
<proteinExistence type="predicted"/>
<dbReference type="EMBL" id="CANHGI010000006">
    <property type="protein sequence ID" value="CAI5456621.1"/>
    <property type="molecule type" value="Genomic_DNA"/>
</dbReference>
<dbReference type="InterPro" id="IPR041157">
    <property type="entry name" value="PUD1/2"/>
</dbReference>
<comment type="caution">
    <text evidence="2">The sequence shown here is derived from an EMBL/GenBank/DDBJ whole genome shotgun (WGS) entry which is preliminary data.</text>
</comment>
<organism evidence="2 3">
    <name type="scientific">Caenorhabditis angaria</name>
    <dbReference type="NCBI Taxonomy" id="860376"/>
    <lineage>
        <taxon>Eukaryota</taxon>
        <taxon>Metazoa</taxon>
        <taxon>Ecdysozoa</taxon>
        <taxon>Nematoda</taxon>
        <taxon>Chromadorea</taxon>
        <taxon>Rhabditida</taxon>
        <taxon>Rhabditina</taxon>
        <taxon>Rhabditomorpha</taxon>
        <taxon>Rhabditoidea</taxon>
        <taxon>Rhabditidae</taxon>
        <taxon>Peloderinae</taxon>
        <taxon>Caenorhabditis</taxon>
    </lineage>
</organism>
<dbReference type="Pfam" id="PF18457">
    <property type="entry name" value="PUD1_2"/>
    <property type="match status" value="1"/>
</dbReference>
<gene>
    <name evidence="2" type="ORF">CAMP_LOCUS19258</name>
</gene>
<reference evidence="2" key="1">
    <citation type="submission" date="2022-11" db="EMBL/GenBank/DDBJ databases">
        <authorList>
            <person name="Kikuchi T."/>
        </authorList>
    </citation>
    <scope>NUCLEOTIDE SEQUENCE</scope>
    <source>
        <strain evidence="2">PS1010</strain>
    </source>
</reference>
<feature type="domain" description="Up-regulated in Daf-2" evidence="1">
    <location>
        <begin position="4"/>
        <end position="141"/>
    </location>
</feature>
<protein>
    <recommendedName>
        <fullName evidence="1">Up-regulated in Daf-2 domain-containing protein</fullName>
    </recommendedName>
</protein>
<dbReference type="PANTHER" id="PTHR31557">
    <property type="entry name" value="5C820-RELATED-RELATED"/>
    <property type="match status" value="1"/>
</dbReference>
<dbReference type="Proteomes" id="UP001152747">
    <property type="component" value="Unassembled WGS sequence"/>
</dbReference>